<evidence type="ECO:0000313" key="1">
    <source>
        <dbReference type="Proteomes" id="UP000887565"/>
    </source>
</evidence>
<dbReference type="WBParaSite" id="nRc.2.0.1.t06817-RA">
    <property type="protein sequence ID" value="nRc.2.0.1.t06817-RA"/>
    <property type="gene ID" value="nRc.2.0.1.g06817"/>
</dbReference>
<reference evidence="2" key="1">
    <citation type="submission" date="2022-11" db="UniProtKB">
        <authorList>
            <consortium name="WormBaseParasite"/>
        </authorList>
    </citation>
    <scope>IDENTIFICATION</scope>
</reference>
<dbReference type="AlphaFoldDB" id="A0A915HZ19"/>
<proteinExistence type="predicted"/>
<dbReference type="Proteomes" id="UP000887565">
    <property type="component" value="Unplaced"/>
</dbReference>
<accession>A0A915HZ19</accession>
<organism evidence="1 2">
    <name type="scientific">Romanomermis culicivorax</name>
    <name type="common">Nematode worm</name>
    <dbReference type="NCBI Taxonomy" id="13658"/>
    <lineage>
        <taxon>Eukaryota</taxon>
        <taxon>Metazoa</taxon>
        <taxon>Ecdysozoa</taxon>
        <taxon>Nematoda</taxon>
        <taxon>Enoplea</taxon>
        <taxon>Dorylaimia</taxon>
        <taxon>Mermithida</taxon>
        <taxon>Mermithoidea</taxon>
        <taxon>Mermithidae</taxon>
        <taxon>Romanomermis</taxon>
    </lineage>
</organism>
<keyword evidence="1" id="KW-1185">Reference proteome</keyword>
<protein>
    <submittedName>
        <fullName evidence="2">Uncharacterized protein</fullName>
    </submittedName>
</protein>
<sequence>MHSGRVPHASWTGPAWTTVYLRAYMPSSKCIKACPSYEMIKPMMLDILTMLEYVGFLLTLLKDKPGILEATTGPDNGDNSKVTVQ</sequence>
<name>A0A915HZ19_ROMCU</name>
<evidence type="ECO:0000313" key="2">
    <source>
        <dbReference type="WBParaSite" id="nRc.2.0.1.t06817-RA"/>
    </source>
</evidence>